<dbReference type="Proteomes" id="UP000226712">
    <property type="component" value="Unassembled WGS sequence"/>
</dbReference>
<evidence type="ECO:0000313" key="12">
    <source>
        <dbReference type="EMBL" id="MAG17971.1"/>
    </source>
</evidence>
<evidence type="ECO:0000256" key="9">
    <source>
        <dbReference type="ARBA" id="ARBA00023209"/>
    </source>
</evidence>
<keyword evidence="5 11" id="KW-0460">Magnesium</keyword>
<evidence type="ECO:0000256" key="11">
    <source>
        <dbReference type="HAMAP-Rule" id="MF_01117"/>
    </source>
</evidence>
<evidence type="ECO:0000256" key="1">
    <source>
        <dbReference type="ARBA" id="ARBA00022475"/>
    </source>
</evidence>
<dbReference type="PANTHER" id="PTHR39650:SF1">
    <property type="entry name" value="CDP-ARCHAEOL SYNTHASE"/>
    <property type="match status" value="1"/>
</dbReference>
<evidence type="ECO:0000256" key="2">
    <source>
        <dbReference type="ARBA" id="ARBA00022516"/>
    </source>
</evidence>
<keyword evidence="4 11" id="KW-0812">Transmembrane</keyword>
<keyword evidence="3 11" id="KW-0808">Transferase</keyword>
<keyword evidence="7 11" id="KW-0443">Lipid metabolism</keyword>
<sequence>MEEDLIIKLLIYLAPMYFANSSAMLFGGKTPLDFGKKFIDGKRFFGDGKTFKGFFFGTLAGTIVSATIFTLIPETTLLLTPNYLLLGFLLASGALIGDVAGSFFKRRNEIKQGGEVLFLDQLDFVIGGMIIGSLVYIPTFYEVILVSIITLIVHRASNFVAYKTKLKKVPW</sequence>
<reference evidence="13" key="1">
    <citation type="submission" date="2017-09" db="EMBL/GenBank/DDBJ databases">
        <title>The Reconstruction of 2,631 Draft Metagenome-Assembled Genomes from the Global Oceans.</title>
        <authorList>
            <person name="Tully B.J."/>
            <person name="Graham E.D."/>
            <person name="Heidelberg J.F."/>
        </authorList>
    </citation>
    <scope>NUCLEOTIDE SEQUENCE [LARGE SCALE GENOMIC DNA]</scope>
</reference>
<gene>
    <name evidence="11" type="primary">carS</name>
    <name evidence="12" type="ORF">CL944_00685</name>
</gene>
<name>A0A2D6LP52_9ARCH</name>
<dbReference type="GO" id="GO:0043338">
    <property type="term" value="F:CDP-2,3-bis-(O-geranylgeranyl)-sn-glycerol synthase activity"/>
    <property type="evidence" value="ECO:0007669"/>
    <property type="project" value="UniProtKB-EC"/>
</dbReference>
<evidence type="ECO:0000256" key="7">
    <source>
        <dbReference type="ARBA" id="ARBA00023098"/>
    </source>
</evidence>
<dbReference type="UniPathway" id="UPA00940"/>
<comment type="cofactor">
    <cofactor evidence="11">
        <name>Mg(2+)</name>
        <dbReference type="ChEBI" id="CHEBI:18420"/>
    </cofactor>
</comment>
<dbReference type="InterPro" id="IPR002726">
    <property type="entry name" value="CarS_archaea"/>
</dbReference>
<evidence type="ECO:0000256" key="10">
    <source>
        <dbReference type="ARBA" id="ARBA00023264"/>
    </source>
</evidence>
<evidence type="ECO:0000256" key="8">
    <source>
        <dbReference type="ARBA" id="ARBA00023136"/>
    </source>
</evidence>
<comment type="catalytic activity">
    <reaction evidence="11">
        <text>2,3-bis-O-(geranylgeranyl)-sn-glycerol 1-phosphate + CTP + H(+) = CDP-2,3-bis-O-(geranylgeranyl)-sn-glycerol + diphosphate</text>
        <dbReference type="Rhea" id="RHEA:25690"/>
        <dbReference type="ChEBI" id="CHEBI:15378"/>
        <dbReference type="ChEBI" id="CHEBI:33019"/>
        <dbReference type="ChEBI" id="CHEBI:37563"/>
        <dbReference type="ChEBI" id="CHEBI:58837"/>
        <dbReference type="ChEBI" id="CHEBI:58838"/>
        <dbReference type="EC" id="2.7.7.67"/>
    </reaction>
</comment>
<dbReference type="GO" id="GO:0046474">
    <property type="term" value="P:glycerophospholipid biosynthetic process"/>
    <property type="evidence" value="ECO:0007669"/>
    <property type="project" value="UniProtKB-UniRule"/>
</dbReference>
<dbReference type="AlphaFoldDB" id="A0A2D6LP52"/>
<evidence type="ECO:0000256" key="6">
    <source>
        <dbReference type="ARBA" id="ARBA00022989"/>
    </source>
</evidence>
<accession>A0A2D6LP52</accession>
<keyword evidence="1 11" id="KW-1003">Cell membrane</keyword>
<dbReference type="EC" id="2.7.7.67" evidence="11"/>
<keyword evidence="9 11" id="KW-0594">Phospholipid biosynthesis</keyword>
<keyword evidence="6 11" id="KW-1133">Transmembrane helix</keyword>
<keyword evidence="10 11" id="KW-1208">Phospholipid metabolism</keyword>
<dbReference type="InterPro" id="IPR032690">
    <property type="entry name" value="CarS"/>
</dbReference>
<evidence type="ECO:0000313" key="13">
    <source>
        <dbReference type="Proteomes" id="UP000226712"/>
    </source>
</evidence>
<keyword evidence="8 11" id="KW-0472">Membrane</keyword>
<feature type="transmembrane region" description="Helical" evidence="11">
    <location>
        <begin position="53"/>
        <end position="72"/>
    </location>
</feature>
<feature type="transmembrane region" description="Helical" evidence="11">
    <location>
        <begin position="84"/>
        <end position="104"/>
    </location>
</feature>
<feature type="transmembrane region" description="Helical" evidence="11">
    <location>
        <begin position="6"/>
        <end position="27"/>
    </location>
</feature>
<protein>
    <recommendedName>
        <fullName evidence="11">CDP-archaeol synthase</fullName>
        <ecNumber evidence="11">2.7.7.67</ecNumber>
    </recommendedName>
    <alternativeName>
        <fullName evidence="11">CDP-2,3-bis-(O-geranylgeranyl)-sn-glycerol synthase</fullName>
    </alternativeName>
</protein>
<feature type="transmembrane region" description="Helical" evidence="11">
    <location>
        <begin position="116"/>
        <end position="137"/>
    </location>
</feature>
<comment type="subcellular location">
    <subcellularLocation>
        <location evidence="11">Cell membrane</location>
        <topology evidence="11">Multi-pass membrane protein</topology>
    </subcellularLocation>
</comment>
<evidence type="ECO:0000256" key="4">
    <source>
        <dbReference type="ARBA" id="ARBA00022692"/>
    </source>
</evidence>
<evidence type="ECO:0000256" key="3">
    <source>
        <dbReference type="ARBA" id="ARBA00022679"/>
    </source>
</evidence>
<proteinExistence type="inferred from homology"/>
<dbReference type="Pfam" id="PF01864">
    <property type="entry name" value="CarS-like"/>
    <property type="match status" value="1"/>
</dbReference>
<dbReference type="EMBL" id="NZBD01000004">
    <property type="protein sequence ID" value="MAG17971.1"/>
    <property type="molecule type" value="Genomic_DNA"/>
</dbReference>
<evidence type="ECO:0000256" key="5">
    <source>
        <dbReference type="ARBA" id="ARBA00022842"/>
    </source>
</evidence>
<keyword evidence="2 11" id="KW-0444">Lipid biosynthesis</keyword>
<comment type="function">
    <text evidence="11">Catalyzes the formation of CDP-2,3-bis-(O-geranylgeranyl)-sn-glycerol (CDP-archaeol) from 2,3-bis-(O-geranylgeranyl)-sn-glycerol 1-phosphate (DGGGP) and CTP. This reaction is the third ether-bond-formation step in the biosynthesis of archaeal membrane lipids.</text>
</comment>
<dbReference type="HAMAP" id="MF_01117">
    <property type="entry name" value="CDP_archaeol_synth"/>
    <property type="match status" value="1"/>
</dbReference>
<comment type="similarity">
    <text evidence="11">Belongs to the CDP-archaeol synthase family.</text>
</comment>
<dbReference type="GO" id="GO:0005886">
    <property type="term" value="C:plasma membrane"/>
    <property type="evidence" value="ECO:0007669"/>
    <property type="project" value="UniProtKB-SubCell"/>
</dbReference>
<comment type="caution">
    <text evidence="12">The sequence shown here is derived from an EMBL/GenBank/DDBJ whole genome shotgun (WGS) entry which is preliminary data.</text>
</comment>
<dbReference type="NCBIfam" id="NF003114">
    <property type="entry name" value="PRK04032.1"/>
    <property type="match status" value="1"/>
</dbReference>
<organism evidence="12 13">
    <name type="scientific">Candidatus Iainarchaeum sp</name>
    <dbReference type="NCBI Taxonomy" id="3101447"/>
    <lineage>
        <taxon>Archaea</taxon>
        <taxon>Candidatus Iainarchaeota</taxon>
        <taxon>Candidatus Iainarchaeia</taxon>
        <taxon>Candidatus Iainarchaeales</taxon>
        <taxon>Candidatus Iainarchaeaceae</taxon>
        <taxon>Candidatus Iainarchaeum</taxon>
    </lineage>
</organism>
<comment type="pathway">
    <text evidence="11">Membrane lipid metabolism; glycerophospholipid metabolism.</text>
</comment>
<dbReference type="PANTHER" id="PTHR39650">
    <property type="entry name" value="CDP-ARCHAEOL SYNTHASE"/>
    <property type="match status" value="1"/>
</dbReference>